<dbReference type="EMBL" id="PSQE01000004">
    <property type="protein sequence ID" value="RHN60198.1"/>
    <property type="molecule type" value="Genomic_DNA"/>
</dbReference>
<evidence type="ECO:0000313" key="3">
    <source>
        <dbReference type="EMBL" id="KEH17064.1"/>
    </source>
</evidence>
<dbReference type="AlphaFoldDB" id="A0A072THP2"/>
<proteinExistence type="predicted"/>
<evidence type="ECO:0000259" key="2">
    <source>
        <dbReference type="Pfam" id="PF07127"/>
    </source>
</evidence>
<feature type="signal peptide" evidence="1">
    <location>
        <begin position="1"/>
        <end position="24"/>
    </location>
</feature>
<keyword evidence="6" id="KW-1185">Reference proteome</keyword>
<dbReference type="EnsemblPlants" id="KEH17064">
    <property type="protein sequence ID" value="KEH17064"/>
    <property type="gene ID" value="MTR_0048s0180"/>
</dbReference>
<dbReference type="Pfam" id="PF07127">
    <property type="entry name" value="Nodulin_late"/>
    <property type="match status" value="1"/>
</dbReference>
<evidence type="ECO:0000313" key="4">
    <source>
        <dbReference type="EMBL" id="RHN60198.1"/>
    </source>
</evidence>
<dbReference type="InterPro" id="IPR009810">
    <property type="entry name" value="Nodulin_late_dom"/>
</dbReference>
<keyword evidence="1" id="KW-0732">Signal</keyword>
<accession>A0A072THP2</accession>
<dbReference type="Proteomes" id="UP000002051">
    <property type="component" value="Unassembled WGS sequence"/>
</dbReference>
<dbReference type="HOGENOM" id="CLU_2641928_0_0_1"/>
<dbReference type="Proteomes" id="UP000265566">
    <property type="component" value="Chromosome 4"/>
</dbReference>
<gene>
    <name evidence="3" type="ORF">MTR_0048s0180</name>
    <name evidence="4" type="ORF">MtrunA17_Chr4g0022971</name>
</gene>
<reference evidence="5" key="3">
    <citation type="submission" date="2015-06" db="UniProtKB">
        <authorList>
            <consortium name="EnsemblPlants"/>
        </authorList>
    </citation>
    <scope>IDENTIFICATION</scope>
    <source>
        <strain evidence="5">cv. Jemalong A17</strain>
    </source>
</reference>
<protein>
    <submittedName>
        <fullName evidence="3 4">Late nodulin</fullName>
    </submittedName>
</protein>
<feature type="chain" id="PRO_5014498709" evidence="1">
    <location>
        <begin position="25"/>
        <end position="77"/>
    </location>
</feature>
<reference evidence="3 6" key="2">
    <citation type="journal article" date="2014" name="BMC Genomics">
        <title>An improved genome release (version Mt4.0) for the model legume Medicago truncatula.</title>
        <authorList>
            <person name="Tang H."/>
            <person name="Krishnakumar V."/>
            <person name="Bidwell S."/>
            <person name="Rosen B."/>
            <person name="Chan A."/>
            <person name="Zhou S."/>
            <person name="Gentzbittel L."/>
            <person name="Childs K.L."/>
            <person name="Yandell M."/>
            <person name="Gundlach H."/>
            <person name="Mayer K.F."/>
            <person name="Schwartz D.C."/>
            <person name="Town C.D."/>
        </authorList>
    </citation>
    <scope>GENOME REANNOTATION</scope>
    <source>
        <strain evidence="3">A17</strain>
        <strain evidence="5 6">cv. Jemalong A17</strain>
    </source>
</reference>
<reference evidence="4" key="4">
    <citation type="journal article" date="2018" name="Nat. Plants">
        <title>Whole-genome landscape of Medicago truncatula symbiotic genes.</title>
        <authorList>
            <person name="Pecrix Y."/>
            <person name="Gamas P."/>
            <person name="Carrere S."/>
        </authorList>
    </citation>
    <scope>NUCLEOTIDE SEQUENCE</scope>
    <source>
        <tissue evidence="4">Leaves</tissue>
    </source>
</reference>
<evidence type="ECO:0000256" key="1">
    <source>
        <dbReference type="SAM" id="SignalP"/>
    </source>
</evidence>
<name>A0A072THP2_MEDTR</name>
<evidence type="ECO:0000313" key="6">
    <source>
        <dbReference type="Proteomes" id="UP000002051"/>
    </source>
</evidence>
<dbReference type="GO" id="GO:0046872">
    <property type="term" value="F:metal ion binding"/>
    <property type="evidence" value="ECO:0007669"/>
    <property type="project" value="InterPro"/>
</dbReference>
<dbReference type="EMBL" id="KL402773">
    <property type="protein sequence ID" value="KEH17064.1"/>
    <property type="molecule type" value="Genomic_DNA"/>
</dbReference>
<dbReference type="Gramene" id="rna22453">
    <property type="protein sequence ID" value="RHN60198.1"/>
    <property type="gene ID" value="gene22453"/>
</dbReference>
<reference evidence="3 6" key="1">
    <citation type="journal article" date="2011" name="Nature">
        <title>The Medicago genome provides insight into the evolution of rhizobial symbioses.</title>
        <authorList>
            <person name="Young N.D."/>
            <person name="Debelle F."/>
            <person name="Oldroyd G.E."/>
            <person name="Geurts R."/>
            <person name="Cannon S.B."/>
            <person name="Udvardi M.K."/>
            <person name="Benedito V.A."/>
            <person name="Mayer K.F."/>
            <person name="Gouzy J."/>
            <person name="Schoof H."/>
            <person name="Van de Peer Y."/>
            <person name="Proost S."/>
            <person name="Cook D.R."/>
            <person name="Meyers B.C."/>
            <person name="Spannagl M."/>
            <person name="Cheung F."/>
            <person name="De Mita S."/>
            <person name="Krishnakumar V."/>
            <person name="Gundlach H."/>
            <person name="Zhou S."/>
            <person name="Mudge J."/>
            <person name="Bharti A.K."/>
            <person name="Murray J.D."/>
            <person name="Naoumkina M.A."/>
            <person name="Rosen B."/>
            <person name="Silverstein K.A."/>
            <person name="Tang H."/>
            <person name="Rombauts S."/>
            <person name="Zhao P.X."/>
            <person name="Zhou P."/>
            <person name="Barbe V."/>
            <person name="Bardou P."/>
            <person name="Bechner M."/>
            <person name="Bellec A."/>
            <person name="Berger A."/>
            <person name="Berges H."/>
            <person name="Bidwell S."/>
            <person name="Bisseling T."/>
            <person name="Choisne N."/>
            <person name="Couloux A."/>
            <person name="Denny R."/>
            <person name="Deshpande S."/>
            <person name="Dai X."/>
            <person name="Doyle J.J."/>
            <person name="Dudez A.M."/>
            <person name="Farmer A.D."/>
            <person name="Fouteau S."/>
            <person name="Franken C."/>
            <person name="Gibelin C."/>
            <person name="Gish J."/>
            <person name="Goldstein S."/>
            <person name="Gonzalez A.J."/>
            <person name="Green P.J."/>
            <person name="Hallab A."/>
            <person name="Hartog M."/>
            <person name="Hua A."/>
            <person name="Humphray S.J."/>
            <person name="Jeong D.H."/>
            <person name="Jing Y."/>
            <person name="Jocker A."/>
            <person name="Kenton S.M."/>
            <person name="Kim D.J."/>
            <person name="Klee K."/>
            <person name="Lai H."/>
            <person name="Lang C."/>
            <person name="Lin S."/>
            <person name="Macmil S.L."/>
            <person name="Magdelenat G."/>
            <person name="Matthews L."/>
            <person name="McCorrison J."/>
            <person name="Monaghan E.L."/>
            <person name="Mun J.H."/>
            <person name="Najar F.Z."/>
            <person name="Nicholson C."/>
            <person name="Noirot C."/>
            <person name="O'Bleness M."/>
            <person name="Paule C.R."/>
            <person name="Poulain J."/>
            <person name="Prion F."/>
            <person name="Qin B."/>
            <person name="Qu C."/>
            <person name="Retzel E.F."/>
            <person name="Riddle C."/>
            <person name="Sallet E."/>
            <person name="Samain S."/>
            <person name="Samson N."/>
            <person name="Sanders I."/>
            <person name="Saurat O."/>
            <person name="Scarpelli C."/>
            <person name="Schiex T."/>
            <person name="Segurens B."/>
            <person name="Severin A.J."/>
            <person name="Sherrier D.J."/>
            <person name="Shi R."/>
            <person name="Sims S."/>
            <person name="Singer S.R."/>
            <person name="Sinharoy S."/>
            <person name="Sterck L."/>
            <person name="Viollet A."/>
            <person name="Wang B.B."/>
            <person name="Wang K."/>
            <person name="Wang M."/>
            <person name="Wang X."/>
            <person name="Warfsmann J."/>
            <person name="Weissenbach J."/>
            <person name="White D.D."/>
            <person name="White J.D."/>
            <person name="Wiley G.B."/>
            <person name="Wincker P."/>
            <person name="Xing Y."/>
            <person name="Yang L."/>
            <person name="Yao Z."/>
            <person name="Ying F."/>
            <person name="Zhai J."/>
            <person name="Zhou L."/>
            <person name="Zuber A."/>
            <person name="Denarie J."/>
            <person name="Dixon R.A."/>
            <person name="May G.D."/>
            <person name="Schwartz D.C."/>
            <person name="Rogers J."/>
            <person name="Quetier F."/>
            <person name="Town C.D."/>
            <person name="Roe B.A."/>
        </authorList>
    </citation>
    <scope>NUCLEOTIDE SEQUENCE [LARGE SCALE GENOMIC DNA]</scope>
    <source>
        <strain evidence="3">A17</strain>
        <strain evidence="5 6">cv. Jemalong A17</strain>
    </source>
</reference>
<evidence type="ECO:0000313" key="5">
    <source>
        <dbReference type="EnsemblPlants" id="KEH17064"/>
    </source>
</evidence>
<organism evidence="3 6">
    <name type="scientific">Medicago truncatula</name>
    <name type="common">Barrel medic</name>
    <name type="synonym">Medicago tribuloides</name>
    <dbReference type="NCBI Taxonomy" id="3880"/>
    <lineage>
        <taxon>Eukaryota</taxon>
        <taxon>Viridiplantae</taxon>
        <taxon>Streptophyta</taxon>
        <taxon>Embryophyta</taxon>
        <taxon>Tracheophyta</taxon>
        <taxon>Spermatophyta</taxon>
        <taxon>Magnoliopsida</taxon>
        <taxon>eudicotyledons</taxon>
        <taxon>Gunneridae</taxon>
        <taxon>Pentapetalae</taxon>
        <taxon>rosids</taxon>
        <taxon>fabids</taxon>
        <taxon>Fabales</taxon>
        <taxon>Fabaceae</taxon>
        <taxon>Papilionoideae</taxon>
        <taxon>50 kb inversion clade</taxon>
        <taxon>NPAAA clade</taxon>
        <taxon>Hologalegina</taxon>
        <taxon>IRL clade</taxon>
        <taxon>Trifolieae</taxon>
        <taxon>Medicago</taxon>
    </lineage>
</organism>
<sequence>MDKILKFVHIVILFVFLLLVLVAAEQHFVTLYKKKEKCALDVDCLELFPNSYKYLMKCVGGDCISLSKGFSHDEIKE</sequence>
<feature type="domain" description="Late nodulin" evidence="2">
    <location>
        <begin position="1"/>
        <end position="63"/>
    </location>
</feature>